<feature type="domain" description="Beta-lactamase-related" evidence="2">
    <location>
        <begin position="1"/>
        <end position="311"/>
    </location>
</feature>
<dbReference type="PANTHER" id="PTHR43283">
    <property type="entry name" value="BETA-LACTAMASE-RELATED"/>
    <property type="match status" value="1"/>
</dbReference>
<name>T0ZYI3_9ZZZZ</name>
<dbReference type="AlphaFoldDB" id="T0ZYI3"/>
<evidence type="ECO:0000256" key="1">
    <source>
        <dbReference type="ARBA" id="ARBA00022801"/>
    </source>
</evidence>
<evidence type="ECO:0000313" key="3">
    <source>
        <dbReference type="EMBL" id="EQD33779.1"/>
    </source>
</evidence>
<dbReference type="InterPro" id="IPR050789">
    <property type="entry name" value="Diverse_Enzym_Activities"/>
</dbReference>
<reference evidence="3" key="2">
    <citation type="journal article" date="2014" name="ISME J.">
        <title>Microbial stratification in low pH oxic and suboxic macroscopic growths along an acid mine drainage.</title>
        <authorList>
            <person name="Mendez-Garcia C."/>
            <person name="Mesa V."/>
            <person name="Sprenger R.R."/>
            <person name="Richter M."/>
            <person name="Diez M.S."/>
            <person name="Solano J."/>
            <person name="Bargiela R."/>
            <person name="Golyshina O.V."/>
            <person name="Manteca A."/>
            <person name="Ramos J.L."/>
            <person name="Gallego J.R."/>
            <person name="Llorente I."/>
            <person name="Martins Dos Santos V.A."/>
            <person name="Jensen O.N."/>
            <person name="Pelaez A.I."/>
            <person name="Sanchez J."/>
            <person name="Ferrer M."/>
        </authorList>
    </citation>
    <scope>NUCLEOTIDE SEQUENCE</scope>
</reference>
<sequence length="332" mass="36621">MTVLVARGKEEILFDSFGEIEKLKFKYTNDTIYDLASLTKPLVTSTLAFKLMDKGKLSMEDTTASLGLFKDLNNLGKLSIKSLLSHSSGLTPSLPLYKRGKTRESYLEGINDAAASAEPYTVENYSDLNYILLGYILEEIYGKALDKAWESEIAEKLGLKHITYLPKYEKNQIAPTENAGPRGLVWGEVHDENSHFSGGVAGHAGLFSDASDIFAFLTQYLAGKIISKPSLAKATHPANEYIGGSFGYGWMINAPRPAHQSPAFDYARFIGDLSPYGAFGHTGFTGTSIMVEPASGIIVLLLSNRVYPSRENLHILRFRRTFHNLVFSSLLD</sequence>
<gene>
    <name evidence="3" type="ORF">B1B_17427</name>
</gene>
<keyword evidence="1" id="KW-0378">Hydrolase</keyword>
<dbReference type="PANTHER" id="PTHR43283:SF11">
    <property type="entry name" value="BETA-LACTAMASE-RELATED DOMAIN-CONTAINING PROTEIN"/>
    <property type="match status" value="1"/>
</dbReference>
<proteinExistence type="predicted"/>
<dbReference type="EMBL" id="AUZY01011637">
    <property type="protein sequence ID" value="EQD33779.1"/>
    <property type="molecule type" value="Genomic_DNA"/>
</dbReference>
<organism evidence="3">
    <name type="scientific">mine drainage metagenome</name>
    <dbReference type="NCBI Taxonomy" id="410659"/>
    <lineage>
        <taxon>unclassified sequences</taxon>
        <taxon>metagenomes</taxon>
        <taxon>ecological metagenomes</taxon>
    </lineage>
</organism>
<comment type="caution">
    <text evidence="3">The sequence shown here is derived from an EMBL/GenBank/DDBJ whole genome shotgun (WGS) entry which is preliminary data.</text>
</comment>
<accession>T0ZYI3</accession>
<dbReference type="Pfam" id="PF00144">
    <property type="entry name" value="Beta-lactamase"/>
    <property type="match status" value="1"/>
</dbReference>
<dbReference type="Gene3D" id="3.40.710.10">
    <property type="entry name" value="DD-peptidase/beta-lactamase superfamily"/>
    <property type="match status" value="1"/>
</dbReference>
<dbReference type="GO" id="GO:0016787">
    <property type="term" value="F:hydrolase activity"/>
    <property type="evidence" value="ECO:0007669"/>
    <property type="project" value="UniProtKB-KW"/>
</dbReference>
<reference evidence="3" key="1">
    <citation type="submission" date="2013-08" db="EMBL/GenBank/DDBJ databases">
        <authorList>
            <person name="Mendez C."/>
            <person name="Richter M."/>
            <person name="Ferrer M."/>
            <person name="Sanchez J."/>
        </authorList>
    </citation>
    <scope>NUCLEOTIDE SEQUENCE</scope>
</reference>
<protein>
    <submittedName>
        <fullName evidence="3">Beta lactamase</fullName>
    </submittedName>
</protein>
<evidence type="ECO:0000259" key="2">
    <source>
        <dbReference type="Pfam" id="PF00144"/>
    </source>
</evidence>
<dbReference type="InterPro" id="IPR001466">
    <property type="entry name" value="Beta-lactam-related"/>
</dbReference>
<dbReference type="SUPFAM" id="SSF56601">
    <property type="entry name" value="beta-lactamase/transpeptidase-like"/>
    <property type="match status" value="1"/>
</dbReference>
<dbReference type="InterPro" id="IPR012338">
    <property type="entry name" value="Beta-lactam/transpept-like"/>
</dbReference>